<feature type="transmembrane region" description="Helical" evidence="9">
    <location>
        <begin position="40"/>
        <end position="63"/>
    </location>
</feature>
<dbReference type="NCBIfam" id="TIGR00796">
    <property type="entry name" value="livcs"/>
    <property type="match status" value="1"/>
</dbReference>
<name>A0ABU6DVJ7_9GAMM</name>
<feature type="transmembrane region" description="Helical" evidence="9">
    <location>
        <begin position="149"/>
        <end position="172"/>
    </location>
</feature>
<comment type="caution">
    <text evidence="10">The sequence shown here is derived from an EMBL/GenBank/DDBJ whole genome shotgun (WGS) entry which is preliminary data.</text>
</comment>
<feature type="transmembrane region" description="Helical" evidence="9">
    <location>
        <begin position="75"/>
        <end position="98"/>
    </location>
</feature>
<comment type="similarity">
    <text evidence="2 9">Belongs to the branched chain amino acid transporter family.</text>
</comment>
<comment type="function">
    <text evidence="9">Component of the transport system for branched-chain amino acids.</text>
</comment>
<comment type="subcellular location">
    <subcellularLocation>
        <location evidence="9">Cell inner membrane</location>
        <topology evidence="9">Multi-pass membrane protein</topology>
    </subcellularLocation>
    <subcellularLocation>
        <location evidence="1">Cell membrane</location>
        <topology evidence="1">Multi-pass membrane protein</topology>
    </subcellularLocation>
</comment>
<evidence type="ECO:0000313" key="11">
    <source>
        <dbReference type="Proteomes" id="UP001339883"/>
    </source>
</evidence>
<evidence type="ECO:0000256" key="4">
    <source>
        <dbReference type="ARBA" id="ARBA00022475"/>
    </source>
</evidence>
<dbReference type="Gene3D" id="1.20.1740.10">
    <property type="entry name" value="Amino acid/polyamine transporter I"/>
    <property type="match status" value="1"/>
</dbReference>
<gene>
    <name evidence="10" type="primary">brnQ</name>
    <name evidence="10" type="ORF">I2F25_10210</name>
</gene>
<keyword evidence="4" id="KW-1003">Cell membrane</keyword>
<evidence type="ECO:0000256" key="6">
    <source>
        <dbReference type="ARBA" id="ARBA00022970"/>
    </source>
</evidence>
<evidence type="ECO:0000256" key="9">
    <source>
        <dbReference type="RuleBase" id="RU362122"/>
    </source>
</evidence>
<dbReference type="Proteomes" id="UP001339883">
    <property type="component" value="Unassembled WGS sequence"/>
</dbReference>
<feature type="transmembrane region" description="Helical" evidence="9">
    <location>
        <begin position="411"/>
        <end position="428"/>
    </location>
</feature>
<evidence type="ECO:0000256" key="2">
    <source>
        <dbReference type="ARBA" id="ARBA00008540"/>
    </source>
</evidence>
<evidence type="ECO:0000313" key="10">
    <source>
        <dbReference type="EMBL" id="MEB5477413.1"/>
    </source>
</evidence>
<evidence type="ECO:0000256" key="3">
    <source>
        <dbReference type="ARBA" id="ARBA00022448"/>
    </source>
</evidence>
<keyword evidence="6 9" id="KW-0029">Amino-acid transport</keyword>
<feature type="transmembrane region" description="Helical" evidence="9">
    <location>
        <begin position="192"/>
        <end position="212"/>
    </location>
</feature>
<feature type="transmembrane region" description="Helical" evidence="9">
    <location>
        <begin position="224"/>
        <end position="248"/>
    </location>
</feature>
<keyword evidence="3 9" id="KW-0813">Transport</keyword>
<evidence type="ECO:0000256" key="8">
    <source>
        <dbReference type="ARBA" id="ARBA00023136"/>
    </source>
</evidence>
<feature type="transmembrane region" description="Helical" evidence="9">
    <location>
        <begin position="311"/>
        <end position="332"/>
    </location>
</feature>
<dbReference type="PANTHER" id="PTHR30588:SF0">
    <property type="entry name" value="BRANCHED-CHAIN AMINO ACID PERMEASE BRNQ"/>
    <property type="match status" value="1"/>
</dbReference>
<feature type="transmembrane region" description="Helical" evidence="9">
    <location>
        <begin position="12"/>
        <end position="34"/>
    </location>
</feature>
<sequence length="430" mass="46504">MTKLNVRDTFALGFMTFALFIGAGNIIFPPIVAYQAGEHVWLAALGFLVTAVGLPVLSIIMLGRVQGSIETLGSSIGKFASIALAVACYLSVGPLFGIPRTASVSYEIGLSSHFQNPQTPLLIYSLIYFVIVTLVSMNPNKLLDSIGHVLAPVKIFALAVLCIVTLFVPFIHVPAPVANYIEHPVSEGLVNGYLTLDTLSALVFGILIVQAIKSRGVTDHKLITRYAIISSIISGIGLTILYLCLFRLGVQSHAFLPNATNGAEILHAYVFNTLGQTGSWFLSLLIFLACIVTAIGLTCSCAEYFHKMTKIPYKILVVVFVLFSLVFANFGLTKLISISVPILTAIYPPAIVVILSGLFIQKLNKPKQVVLPVAALAFFIGTFEGLRSSELKSFVPDIINQLPLAAQNLDWIIPCLILLVLCVVIDKIRQ</sequence>
<dbReference type="InterPro" id="IPR004685">
    <property type="entry name" value="Brnchd-chn_aa_trnsp_Livcs"/>
</dbReference>
<dbReference type="EMBL" id="VTDN01000008">
    <property type="protein sequence ID" value="MEB5477413.1"/>
    <property type="molecule type" value="Genomic_DNA"/>
</dbReference>
<feature type="transmembrane region" description="Helical" evidence="9">
    <location>
        <begin position="369"/>
        <end position="386"/>
    </location>
</feature>
<keyword evidence="8 9" id="KW-0472">Membrane</keyword>
<evidence type="ECO:0000256" key="5">
    <source>
        <dbReference type="ARBA" id="ARBA00022692"/>
    </source>
</evidence>
<accession>A0ABU6DVJ7</accession>
<feature type="transmembrane region" description="Helical" evidence="9">
    <location>
        <begin position="280"/>
        <end position="299"/>
    </location>
</feature>
<keyword evidence="5 9" id="KW-0812">Transmembrane</keyword>
<evidence type="ECO:0000256" key="1">
    <source>
        <dbReference type="ARBA" id="ARBA00004651"/>
    </source>
</evidence>
<feature type="transmembrane region" description="Helical" evidence="9">
    <location>
        <begin position="118"/>
        <end position="137"/>
    </location>
</feature>
<keyword evidence="7 9" id="KW-1133">Transmembrane helix</keyword>
<reference evidence="10 11" key="1">
    <citation type="submission" date="2019-08" db="EMBL/GenBank/DDBJ databases">
        <title>Five species of Acinetobacter isolated from floral nectar and animal pollinators.</title>
        <authorList>
            <person name="Hendry T.A."/>
        </authorList>
    </citation>
    <scope>NUCLEOTIDE SEQUENCE [LARGE SCALE GENOMIC DNA]</scope>
    <source>
        <strain evidence="10 11">MD18.27</strain>
    </source>
</reference>
<dbReference type="Pfam" id="PF05525">
    <property type="entry name" value="Branch_AA_trans"/>
    <property type="match status" value="1"/>
</dbReference>
<feature type="transmembrane region" description="Helical" evidence="9">
    <location>
        <begin position="338"/>
        <end position="360"/>
    </location>
</feature>
<organism evidence="10 11">
    <name type="scientific">Acinetobacter pollinis</name>
    <dbReference type="NCBI Taxonomy" id="2605270"/>
    <lineage>
        <taxon>Bacteria</taxon>
        <taxon>Pseudomonadati</taxon>
        <taxon>Pseudomonadota</taxon>
        <taxon>Gammaproteobacteria</taxon>
        <taxon>Moraxellales</taxon>
        <taxon>Moraxellaceae</taxon>
        <taxon>Acinetobacter</taxon>
    </lineage>
</organism>
<dbReference type="RefSeq" id="WP_325775795.1">
    <property type="nucleotide sequence ID" value="NZ_VTDN01000008.1"/>
</dbReference>
<dbReference type="PANTHER" id="PTHR30588">
    <property type="entry name" value="BRANCHED-CHAIN AMINO ACID TRANSPORT SYSTEM 2 CARRIER PROTEIN"/>
    <property type="match status" value="1"/>
</dbReference>
<protein>
    <recommendedName>
        <fullName evidence="9">Branched-chain amino acid transport system carrier protein</fullName>
    </recommendedName>
</protein>
<keyword evidence="11" id="KW-1185">Reference proteome</keyword>
<proteinExistence type="inferred from homology"/>
<evidence type="ECO:0000256" key="7">
    <source>
        <dbReference type="ARBA" id="ARBA00022989"/>
    </source>
</evidence>